<dbReference type="Pfam" id="PF00535">
    <property type="entry name" value="Glycos_transf_2"/>
    <property type="match status" value="1"/>
</dbReference>
<keyword evidence="3" id="KW-0808">Transferase</keyword>
<keyword evidence="4" id="KW-1185">Reference proteome</keyword>
<dbReference type="AlphaFoldDB" id="A0A2T8HSC7"/>
<evidence type="ECO:0000313" key="3">
    <source>
        <dbReference type="EMBL" id="PVH28340.1"/>
    </source>
</evidence>
<evidence type="ECO:0000313" key="4">
    <source>
        <dbReference type="Proteomes" id="UP000245911"/>
    </source>
</evidence>
<dbReference type="InterPro" id="IPR029044">
    <property type="entry name" value="Nucleotide-diphossugar_trans"/>
</dbReference>
<keyword evidence="1" id="KW-0812">Transmembrane</keyword>
<dbReference type="RefSeq" id="WP_116558790.1">
    <property type="nucleotide sequence ID" value="NZ_QDKM01000005.1"/>
</dbReference>
<keyword evidence="1" id="KW-0472">Membrane</keyword>
<dbReference type="Proteomes" id="UP000245911">
    <property type="component" value="Unassembled WGS sequence"/>
</dbReference>
<dbReference type="PANTHER" id="PTHR43646:SF6">
    <property type="entry name" value="PRE-MYCOFACTOCIN GLYCOSYLTRANSFERASE"/>
    <property type="match status" value="1"/>
</dbReference>
<dbReference type="SUPFAM" id="SSF53448">
    <property type="entry name" value="Nucleotide-diphospho-sugar transferases"/>
    <property type="match status" value="1"/>
</dbReference>
<name>A0A2T8HSC7_9RHOB</name>
<dbReference type="Gene3D" id="3.90.550.10">
    <property type="entry name" value="Spore Coat Polysaccharide Biosynthesis Protein SpsA, Chain A"/>
    <property type="match status" value="1"/>
</dbReference>
<proteinExistence type="predicted"/>
<comment type="caution">
    <text evidence="3">The sequence shown here is derived from an EMBL/GenBank/DDBJ whole genome shotgun (WGS) entry which is preliminary data.</text>
</comment>
<evidence type="ECO:0000256" key="1">
    <source>
        <dbReference type="SAM" id="Phobius"/>
    </source>
</evidence>
<sequence>MPKSAQTLTIDAVAIGRNEGARLQACLASLTGEVRRVVYVDSGSSDGSVEAALAMGAQVVALDMSLPFTAARARNAGLAALADDPPDFVQFIDGDCALREGWIARGRQFLHDNLGAAVVCGRRRERFPEASLYNAMIDAEWDTPVGKATACGGDALMRYQAVSSVKGFREDLIAGEEPELCLRLRSHGWSIWRIDAEMTWHDAEMMRFGQWWRRAERAGHAFAEGAARFSTTRSPHWTREVRRIWIWGLALPLIALVGSLLHPAALLLLLAYPLQVLRLQGAMGWRGAFFNTLGKFPEAMGALRFYARRIGRGEARLIEYK</sequence>
<dbReference type="EMBL" id="QDKM01000005">
    <property type="protein sequence ID" value="PVH28340.1"/>
    <property type="molecule type" value="Genomic_DNA"/>
</dbReference>
<keyword evidence="1" id="KW-1133">Transmembrane helix</keyword>
<feature type="transmembrane region" description="Helical" evidence="1">
    <location>
        <begin position="244"/>
        <end position="270"/>
    </location>
</feature>
<reference evidence="3 4" key="1">
    <citation type="submission" date="2018-04" db="EMBL/GenBank/DDBJ databases">
        <title>Pararhodobacter oceanense sp. nov., isolated from marine intertidal sediment.</title>
        <authorList>
            <person name="Wang X.-L."/>
            <person name="Du Z.-J."/>
        </authorList>
    </citation>
    <scope>NUCLEOTIDE SEQUENCE [LARGE SCALE GENOMIC DNA]</scope>
    <source>
        <strain evidence="3 4">AM505</strain>
    </source>
</reference>
<feature type="domain" description="Glycosyltransferase 2-like" evidence="2">
    <location>
        <begin position="18"/>
        <end position="137"/>
    </location>
</feature>
<dbReference type="InterPro" id="IPR001173">
    <property type="entry name" value="Glyco_trans_2-like"/>
</dbReference>
<gene>
    <name evidence="3" type="ORF">DDE20_12200</name>
</gene>
<organism evidence="3 4">
    <name type="scientific">Pararhodobacter oceanensis</name>
    <dbReference type="NCBI Taxonomy" id="2172121"/>
    <lineage>
        <taxon>Bacteria</taxon>
        <taxon>Pseudomonadati</taxon>
        <taxon>Pseudomonadota</taxon>
        <taxon>Alphaproteobacteria</taxon>
        <taxon>Rhodobacterales</taxon>
        <taxon>Paracoccaceae</taxon>
        <taxon>Pararhodobacter</taxon>
    </lineage>
</organism>
<dbReference type="OrthoDB" id="8416156at2"/>
<protein>
    <submittedName>
        <fullName evidence="3">Glycosyl transferase</fullName>
    </submittedName>
</protein>
<evidence type="ECO:0000259" key="2">
    <source>
        <dbReference type="Pfam" id="PF00535"/>
    </source>
</evidence>
<dbReference type="GO" id="GO:0016740">
    <property type="term" value="F:transferase activity"/>
    <property type="evidence" value="ECO:0007669"/>
    <property type="project" value="UniProtKB-KW"/>
</dbReference>
<dbReference type="CDD" id="cd00761">
    <property type="entry name" value="Glyco_tranf_GTA_type"/>
    <property type="match status" value="1"/>
</dbReference>
<dbReference type="PANTHER" id="PTHR43646">
    <property type="entry name" value="GLYCOSYLTRANSFERASE"/>
    <property type="match status" value="1"/>
</dbReference>
<accession>A0A2T8HSC7</accession>